<feature type="transmembrane region" description="Helical" evidence="1">
    <location>
        <begin position="27"/>
        <end position="50"/>
    </location>
</feature>
<dbReference type="STRING" id="1548547.BA177_11025"/>
<name>A0A193LL02_9GAMM</name>
<dbReference type="PANTHER" id="PTHR34351:SF1">
    <property type="entry name" value="SLR1927 PROTEIN"/>
    <property type="match status" value="1"/>
</dbReference>
<keyword evidence="1" id="KW-0812">Transmembrane</keyword>
<keyword evidence="3" id="KW-1185">Reference proteome</keyword>
<evidence type="ECO:0000313" key="2">
    <source>
        <dbReference type="EMBL" id="ANO53167.1"/>
    </source>
</evidence>
<dbReference type="EMBL" id="CP016268">
    <property type="protein sequence ID" value="ANO53167.1"/>
    <property type="molecule type" value="Genomic_DNA"/>
</dbReference>
<organism evidence="2 3">
    <name type="scientific">Woeseia oceani</name>
    <dbReference type="NCBI Taxonomy" id="1548547"/>
    <lineage>
        <taxon>Bacteria</taxon>
        <taxon>Pseudomonadati</taxon>
        <taxon>Pseudomonadota</taxon>
        <taxon>Gammaproteobacteria</taxon>
        <taxon>Woeseiales</taxon>
        <taxon>Woeseiaceae</taxon>
        <taxon>Woeseia</taxon>
    </lineage>
</organism>
<proteinExistence type="predicted"/>
<gene>
    <name evidence="2" type="ORF">BA177_11025</name>
</gene>
<keyword evidence="1" id="KW-1133">Transmembrane helix</keyword>
<evidence type="ECO:0000256" key="1">
    <source>
        <dbReference type="SAM" id="Phobius"/>
    </source>
</evidence>
<protein>
    <submittedName>
        <fullName evidence="2">Uncharacterized protein</fullName>
    </submittedName>
</protein>
<dbReference type="KEGG" id="woc:BA177_11025"/>
<keyword evidence="1" id="KW-0472">Membrane</keyword>
<reference evidence="2 3" key="1">
    <citation type="submission" date="2016-06" db="EMBL/GenBank/DDBJ databases">
        <title>Complete genome sequence of a deep-branching marine Gamma Proteobacterium Woeseia oceani type strain XK5.</title>
        <authorList>
            <person name="Mu D."/>
            <person name="Du Z."/>
        </authorList>
    </citation>
    <scope>NUCLEOTIDE SEQUENCE [LARGE SCALE GENOMIC DNA]</scope>
    <source>
        <strain evidence="2 3">XK5</strain>
    </source>
</reference>
<dbReference type="PANTHER" id="PTHR34351">
    <property type="entry name" value="SLR1927 PROTEIN-RELATED"/>
    <property type="match status" value="1"/>
</dbReference>
<feature type="transmembrane region" description="Helical" evidence="1">
    <location>
        <begin position="56"/>
        <end position="72"/>
    </location>
</feature>
<evidence type="ECO:0000313" key="3">
    <source>
        <dbReference type="Proteomes" id="UP000092695"/>
    </source>
</evidence>
<accession>A0A193LL02</accession>
<dbReference type="AlphaFoldDB" id="A0A193LL02"/>
<sequence length="316" mass="35845">MSARVLRWARKRQGLDPHTTTLTSRRIYILPTAIGLIFALTAFAMLLGSMNYNNNLSFVLTFMLVALGFVAMHQCQRNLVGLDVSFAGVEPVHATRPLEFRIAVHNRSKNRRYNVQVYDGRIVSDIRDIPAGESRVFRLEYPTRQRGRMAVPRFGIRSNFPFEMFRAWSWVHMDLEALVWPAQASDVPPPPAALTATGHRQHDARGEEDFAGLRGYSDGDSPRHVAWKAYARSGELLSKQFAGADTSSQWFDFDTLDSTDTERRLSILTRWVVDAELLQRDYGLRLPGHEFPPAHGDAQRQACLRALALFDEKRGS</sequence>
<dbReference type="Proteomes" id="UP000092695">
    <property type="component" value="Chromosome"/>
</dbReference>